<comment type="cofactor">
    <cofactor evidence="1">
        <name>thiamine diphosphate</name>
        <dbReference type="ChEBI" id="CHEBI:58937"/>
    </cofactor>
</comment>
<feature type="non-terminal residue" evidence="7">
    <location>
        <position position="381"/>
    </location>
</feature>
<dbReference type="GO" id="GO:0003984">
    <property type="term" value="F:acetolactate synthase activity"/>
    <property type="evidence" value="ECO:0007669"/>
    <property type="project" value="TreeGrafter"/>
</dbReference>
<comment type="similarity">
    <text evidence="2">Belongs to the TPP enzyme family.</text>
</comment>
<dbReference type="SUPFAM" id="SSF52518">
    <property type="entry name" value="Thiamin diphosphate-binding fold (THDP-binding)"/>
    <property type="match status" value="2"/>
</dbReference>
<dbReference type="Gene3D" id="3.40.50.1220">
    <property type="entry name" value="TPP-binding domain"/>
    <property type="match status" value="1"/>
</dbReference>
<dbReference type="GO" id="GO:0000287">
    <property type="term" value="F:magnesium ion binding"/>
    <property type="evidence" value="ECO:0007669"/>
    <property type="project" value="InterPro"/>
</dbReference>
<dbReference type="InterPro" id="IPR045229">
    <property type="entry name" value="TPP_enz"/>
</dbReference>
<evidence type="ECO:0000256" key="1">
    <source>
        <dbReference type="ARBA" id="ARBA00001964"/>
    </source>
</evidence>
<dbReference type="Pfam" id="PF02775">
    <property type="entry name" value="TPP_enzyme_C"/>
    <property type="match status" value="1"/>
</dbReference>
<dbReference type="InterPro" id="IPR029035">
    <property type="entry name" value="DHS-like_NAD/FAD-binding_dom"/>
</dbReference>
<dbReference type="GO" id="GO:0050660">
    <property type="term" value="F:flavin adenine dinucleotide binding"/>
    <property type="evidence" value="ECO:0007669"/>
    <property type="project" value="TreeGrafter"/>
</dbReference>
<dbReference type="InterPro" id="IPR000399">
    <property type="entry name" value="TPP-bd_CS"/>
</dbReference>
<dbReference type="AlphaFoldDB" id="A0A0F8XMX2"/>
<dbReference type="GO" id="GO:0009099">
    <property type="term" value="P:L-valine biosynthetic process"/>
    <property type="evidence" value="ECO:0007669"/>
    <property type="project" value="TreeGrafter"/>
</dbReference>
<dbReference type="SUPFAM" id="SSF52467">
    <property type="entry name" value="DHS-like NAD/FAD-binding domain"/>
    <property type="match status" value="1"/>
</dbReference>
<dbReference type="InterPro" id="IPR012000">
    <property type="entry name" value="Thiamin_PyroP_enz_cen_dom"/>
</dbReference>
<dbReference type="InterPro" id="IPR011766">
    <property type="entry name" value="TPP_enzyme_TPP-bd"/>
</dbReference>
<dbReference type="NCBIfam" id="NF005713">
    <property type="entry name" value="PRK07525.1"/>
    <property type="match status" value="1"/>
</dbReference>
<protein>
    <recommendedName>
        <fullName evidence="8">Sulfoacetaldehyde acetyltransferase</fullName>
    </recommendedName>
</protein>
<reference evidence="7" key="1">
    <citation type="journal article" date="2015" name="Nature">
        <title>Complex archaea that bridge the gap between prokaryotes and eukaryotes.</title>
        <authorList>
            <person name="Spang A."/>
            <person name="Saw J.H."/>
            <person name="Jorgensen S.L."/>
            <person name="Zaremba-Niedzwiedzka K."/>
            <person name="Martijn J."/>
            <person name="Lind A.E."/>
            <person name="van Eijk R."/>
            <person name="Schleper C."/>
            <person name="Guy L."/>
            <person name="Ettema T.J."/>
        </authorList>
    </citation>
    <scope>NUCLEOTIDE SEQUENCE</scope>
</reference>
<comment type="caution">
    <text evidence="7">The sequence shown here is derived from an EMBL/GenBank/DDBJ whole genome shotgun (WGS) entry which is preliminary data.</text>
</comment>
<dbReference type="Pfam" id="PF00205">
    <property type="entry name" value="TPP_enzyme_M"/>
    <property type="match status" value="1"/>
</dbReference>
<feature type="region of interest" description="Disordered" evidence="4">
    <location>
        <begin position="262"/>
        <end position="294"/>
    </location>
</feature>
<dbReference type="GO" id="GO:0009097">
    <property type="term" value="P:isoleucine biosynthetic process"/>
    <property type="evidence" value="ECO:0007669"/>
    <property type="project" value="TreeGrafter"/>
</dbReference>
<evidence type="ECO:0000256" key="3">
    <source>
        <dbReference type="ARBA" id="ARBA00023052"/>
    </source>
</evidence>
<organism evidence="7">
    <name type="scientific">marine sediment metagenome</name>
    <dbReference type="NCBI Taxonomy" id="412755"/>
    <lineage>
        <taxon>unclassified sequences</taxon>
        <taxon>metagenomes</taxon>
        <taxon>ecological metagenomes</taxon>
    </lineage>
</organism>
<keyword evidence="3" id="KW-0786">Thiamine pyrophosphate</keyword>
<feature type="domain" description="Thiamine pyrophosphate enzyme TPP-binding" evidence="6">
    <location>
        <begin position="313"/>
        <end position="379"/>
    </location>
</feature>
<feature type="non-terminal residue" evidence="7">
    <location>
        <position position="1"/>
    </location>
</feature>
<dbReference type="PROSITE" id="PS00187">
    <property type="entry name" value="TPP_ENZYMES"/>
    <property type="match status" value="1"/>
</dbReference>
<gene>
    <name evidence="7" type="ORF">LCGC14_2924840</name>
</gene>
<dbReference type="InterPro" id="IPR029061">
    <property type="entry name" value="THDP-binding"/>
</dbReference>
<feature type="domain" description="Thiamine pyrophosphate enzyme central" evidence="5">
    <location>
        <begin position="96"/>
        <end position="232"/>
    </location>
</feature>
<dbReference type="EMBL" id="LAZR01058230">
    <property type="protein sequence ID" value="KKK70352.1"/>
    <property type="molecule type" value="Genomic_DNA"/>
</dbReference>
<evidence type="ECO:0008006" key="8">
    <source>
        <dbReference type="Google" id="ProtNLM"/>
    </source>
</evidence>
<evidence type="ECO:0000259" key="6">
    <source>
        <dbReference type="Pfam" id="PF02775"/>
    </source>
</evidence>
<evidence type="ECO:0000256" key="2">
    <source>
        <dbReference type="ARBA" id="ARBA00007812"/>
    </source>
</evidence>
<feature type="compositionally biased region" description="Basic and acidic residues" evidence="4">
    <location>
        <begin position="279"/>
        <end position="292"/>
    </location>
</feature>
<dbReference type="GO" id="GO:0005948">
    <property type="term" value="C:acetolactate synthase complex"/>
    <property type="evidence" value="ECO:0007669"/>
    <property type="project" value="TreeGrafter"/>
</dbReference>
<dbReference type="GO" id="GO:0030976">
    <property type="term" value="F:thiamine pyrophosphate binding"/>
    <property type="evidence" value="ECO:0007669"/>
    <property type="project" value="InterPro"/>
</dbReference>
<name>A0A0F8XMX2_9ZZZZ</name>
<dbReference type="PANTHER" id="PTHR18968">
    <property type="entry name" value="THIAMINE PYROPHOSPHATE ENZYMES"/>
    <property type="match status" value="1"/>
</dbReference>
<evidence type="ECO:0000313" key="7">
    <source>
        <dbReference type="EMBL" id="KKK70352.1"/>
    </source>
</evidence>
<dbReference type="Gene3D" id="3.40.50.970">
    <property type="match status" value="2"/>
</dbReference>
<accession>A0A0F8XMX2</accession>
<proteinExistence type="inferred from homology"/>
<dbReference type="PANTHER" id="PTHR18968:SF13">
    <property type="entry name" value="ACETOLACTATE SYNTHASE CATALYTIC SUBUNIT, MITOCHONDRIAL"/>
    <property type="match status" value="1"/>
</dbReference>
<sequence>TPLLLVTPQAANKTIGQGGFQEVEQMKLFEDMVAYQEEVRDPTRVAEVLNRVIMEAHRASGPAQINIPRDFWTQVVDIELPTIIEFERPSGGEQAIANAAQLLSEAEFPVILNGAGVVLAGGIPASANLAERLTAPVCCGYQHNDAFPGNHPLFAGPLGYNGSKAGMELISRADVVLCLGTRLNPFSTLPGYGIDYWPKDAKIIQVDINPARIGLTKKVSVGIVGDAKKVAESILAQLDDHAGDKGREERKNLIGELKSKWAQQLSSMDHEDDDPGTDWNERARTRQPEHMSPRQMWRAIQQVLPKDAIISSDIGNNCAIGNAYPEFEEGRKYLAPGLFGPCGYAFPAILGAKIGRPDVPVVGFAGDGAFGISMNEMTACG</sequence>
<evidence type="ECO:0000256" key="4">
    <source>
        <dbReference type="SAM" id="MobiDB-lite"/>
    </source>
</evidence>
<evidence type="ECO:0000259" key="5">
    <source>
        <dbReference type="Pfam" id="PF00205"/>
    </source>
</evidence>